<comment type="caution">
    <text evidence="2">The sequence shown here is derived from an EMBL/GenBank/DDBJ whole genome shotgun (WGS) entry which is preliminary data.</text>
</comment>
<dbReference type="Pfam" id="PF00578">
    <property type="entry name" value="AhpC-TSA"/>
    <property type="match status" value="1"/>
</dbReference>
<dbReference type="GO" id="GO:0016491">
    <property type="term" value="F:oxidoreductase activity"/>
    <property type="evidence" value="ECO:0007669"/>
    <property type="project" value="InterPro"/>
</dbReference>
<dbReference type="PROSITE" id="PS51352">
    <property type="entry name" value="THIOREDOXIN_2"/>
    <property type="match status" value="1"/>
</dbReference>
<dbReference type="InterPro" id="IPR036249">
    <property type="entry name" value="Thioredoxin-like_sf"/>
</dbReference>
<dbReference type="InterPro" id="IPR000866">
    <property type="entry name" value="AhpC/TSA"/>
</dbReference>
<dbReference type="RefSeq" id="WP_176620563.1">
    <property type="nucleotide sequence ID" value="NZ_WYET01000004.1"/>
</dbReference>
<dbReference type="Gene3D" id="3.40.30.10">
    <property type="entry name" value="Glutaredoxin"/>
    <property type="match status" value="1"/>
</dbReference>
<dbReference type="InterPro" id="IPR013766">
    <property type="entry name" value="Thioredoxin_domain"/>
</dbReference>
<dbReference type="GO" id="GO:0016209">
    <property type="term" value="F:antioxidant activity"/>
    <property type="evidence" value="ECO:0007669"/>
    <property type="project" value="InterPro"/>
</dbReference>
<dbReference type="EMBL" id="WYET01000004">
    <property type="protein sequence ID" value="NVN18907.1"/>
    <property type="molecule type" value="Genomic_DNA"/>
</dbReference>
<accession>A0A850NNJ0</accession>
<gene>
    <name evidence="2" type="ORF">GUA46_11185</name>
</gene>
<sequence length="186" mass="20532">MARTPSNMLPLGTKAPNFELLDTVSGTSISLNSAKGEKGTVIMFICNHCPFVIHVNPMIVELAKEYQKKGIAFVAISSNDVENYPQDSPDLMKQKAKEEGYTFPYLYDETQGVAKDYDAACTPDIYLFDSQLTLVYRGQLDGSRPGNDVPLTGTDLKKAMDAILQGKEVDQDQKPSLGCNIKWKNT</sequence>
<name>A0A850NNJ0_9FLAO</name>
<evidence type="ECO:0000259" key="1">
    <source>
        <dbReference type="PROSITE" id="PS51352"/>
    </source>
</evidence>
<dbReference type="SUPFAM" id="SSF52833">
    <property type="entry name" value="Thioredoxin-like"/>
    <property type="match status" value="1"/>
</dbReference>
<protein>
    <submittedName>
        <fullName evidence="2">Redoxin domain-containing protein</fullName>
    </submittedName>
</protein>
<reference evidence="2 3" key="1">
    <citation type="submission" date="2020-01" db="EMBL/GenBank/DDBJ databases">
        <title>Draft Genome Analysis of Muricauda sp. HICW Isolated from coastal seawater of PR China.</title>
        <authorList>
            <person name="Chen M.-X."/>
        </authorList>
    </citation>
    <scope>NUCLEOTIDE SEQUENCE [LARGE SCALE GENOMIC DNA]</scope>
    <source>
        <strain evidence="2 3">HICW</strain>
    </source>
</reference>
<dbReference type="PANTHER" id="PTHR43640">
    <property type="entry name" value="OS07G0260300 PROTEIN"/>
    <property type="match status" value="1"/>
</dbReference>
<dbReference type="CDD" id="cd02969">
    <property type="entry name" value="PRX_like1"/>
    <property type="match status" value="1"/>
</dbReference>
<dbReference type="InterPro" id="IPR047262">
    <property type="entry name" value="PRX-like1"/>
</dbReference>
<feature type="domain" description="Thioredoxin" evidence="1">
    <location>
        <begin position="9"/>
        <end position="165"/>
    </location>
</feature>
<proteinExistence type="predicted"/>
<dbReference type="PANTHER" id="PTHR43640:SF1">
    <property type="entry name" value="THIOREDOXIN-DEPENDENT PEROXIREDOXIN"/>
    <property type="match status" value="1"/>
</dbReference>
<dbReference type="AlphaFoldDB" id="A0A850NNJ0"/>
<dbReference type="Proteomes" id="UP000558089">
    <property type="component" value="Unassembled WGS sequence"/>
</dbReference>
<keyword evidence="3" id="KW-1185">Reference proteome</keyword>
<evidence type="ECO:0000313" key="3">
    <source>
        <dbReference type="Proteomes" id="UP000558089"/>
    </source>
</evidence>
<evidence type="ECO:0000313" key="2">
    <source>
        <dbReference type="EMBL" id="NVN18907.1"/>
    </source>
</evidence>
<organism evidence="2 3">
    <name type="scientific">Flagellimonas chongwuensis</name>
    <dbReference type="NCBI Taxonomy" id="2697365"/>
    <lineage>
        <taxon>Bacteria</taxon>
        <taxon>Pseudomonadati</taxon>
        <taxon>Bacteroidota</taxon>
        <taxon>Flavobacteriia</taxon>
        <taxon>Flavobacteriales</taxon>
        <taxon>Flavobacteriaceae</taxon>
        <taxon>Flagellimonas</taxon>
    </lineage>
</organism>